<organism evidence="2 3">
    <name type="scientific">Symbiodinium pilosum</name>
    <name type="common">Dinoflagellate</name>
    <dbReference type="NCBI Taxonomy" id="2952"/>
    <lineage>
        <taxon>Eukaryota</taxon>
        <taxon>Sar</taxon>
        <taxon>Alveolata</taxon>
        <taxon>Dinophyceae</taxon>
        <taxon>Suessiales</taxon>
        <taxon>Symbiodiniaceae</taxon>
        <taxon>Symbiodinium</taxon>
    </lineage>
</organism>
<name>A0A812WRW8_SYMPI</name>
<dbReference type="Gene3D" id="3.90.660.10">
    <property type="match status" value="1"/>
</dbReference>
<protein>
    <submittedName>
        <fullName evidence="2">KDM1B protein</fullName>
    </submittedName>
</protein>
<dbReference type="SUPFAM" id="SSF54373">
    <property type="entry name" value="FAD-linked reductases, C-terminal domain"/>
    <property type="match status" value="1"/>
</dbReference>
<evidence type="ECO:0000313" key="2">
    <source>
        <dbReference type="EMBL" id="CAE7685536.1"/>
    </source>
</evidence>
<sequence>AGYVQLIDHLAAGVNVILDAPVEGIEWSDGSASAGQPAAVVRLRDGRALEADFCVCTLPLGVLKRDHERLFQPPLPDRKKQAICNLGVGVLEKVALRFEHCFWEGKAKQLHCFYRVPTVEARATPAACEAPYWLSLRPVTGSNVLIAYYATETGRIVAKLSEEEAVKSALALLKSMFKPEEVDAAKLLEVKRTAWIEDEWACGAYSFVAVGSSPEDRSALAAPLGALHFAGEATDQ</sequence>
<evidence type="ECO:0000313" key="3">
    <source>
        <dbReference type="Proteomes" id="UP000649617"/>
    </source>
</evidence>
<proteinExistence type="predicted"/>
<dbReference type="OrthoDB" id="406280at2759"/>
<comment type="caution">
    <text evidence="2">The sequence shown here is derived from an EMBL/GenBank/DDBJ whole genome shotgun (WGS) entry which is preliminary data.</text>
</comment>
<dbReference type="PANTHER" id="PTHR10742">
    <property type="entry name" value="FLAVIN MONOAMINE OXIDASE"/>
    <property type="match status" value="1"/>
</dbReference>
<evidence type="ECO:0000259" key="1">
    <source>
        <dbReference type="Pfam" id="PF01593"/>
    </source>
</evidence>
<dbReference type="EMBL" id="CAJNIZ010044339">
    <property type="protein sequence ID" value="CAE7685536.1"/>
    <property type="molecule type" value="Genomic_DNA"/>
</dbReference>
<dbReference type="PANTHER" id="PTHR10742:SF410">
    <property type="entry name" value="LYSINE-SPECIFIC HISTONE DEMETHYLASE 2"/>
    <property type="match status" value="1"/>
</dbReference>
<keyword evidence="3" id="KW-1185">Reference proteome</keyword>
<dbReference type="InterPro" id="IPR050281">
    <property type="entry name" value="Flavin_monoamine_oxidase"/>
</dbReference>
<dbReference type="AlphaFoldDB" id="A0A812WRW8"/>
<gene>
    <name evidence="2" type="primary">KDM1B</name>
    <name evidence="2" type="ORF">SPIL2461_LOCUS19167</name>
</gene>
<dbReference type="Proteomes" id="UP000649617">
    <property type="component" value="Unassembled WGS sequence"/>
</dbReference>
<feature type="non-terminal residue" evidence="2">
    <location>
        <position position="1"/>
    </location>
</feature>
<reference evidence="2" key="1">
    <citation type="submission" date="2021-02" db="EMBL/GenBank/DDBJ databases">
        <authorList>
            <person name="Dougan E. K."/>
            <person name="Rhodes N."/>
            <person name="Thang M."/>
            <person name="Chan C."/>
        </authorList>
    </citation>
    <scope>NUCLEOTIDE SEQUENCE</scope>
</reference>
<feature type="non-terminal residue" evidence="2">
    <location>
        <position position="236"/>
    </location>
</feature>
<feature type="domain" description="Amine oxidase" evidence="1">
    <location>
        <begin position="2"/>
        <end position="235"/>
    </location>
</feature>
<dbReference type="SUPFAM" id="SSF51905">
    <property type="entry name" value="FAD/NAD(P)-binding domain"/>
    <property type="match status" value="1"/>
</dbReference>
<dbReference type="GO" id="GO:0016491">
    <property type="term" value="F:oxidoreductase activity"/>
    <property type="evidence" value="ECO:0007669"/>
    <property type="project" value="InterPro"/>
</dbReference>
<accession>A0A812WRW8</accession>
<dbReference type="Pfam" id="PF01593">
    <property type="entry name" value="Amino_oxidase"/>
    <property type="match status" value="1"/>
</dbReference>
<dbReference type="InterPro" id="IPR002937">
    <property type="entry name" value="Amino_oxidase"/>
</dbReference>
<dbReference type="InterPro" id="IPR036188">
    <property type="entry name" value="FAD/NAD-bd_sf"/>
</dbReference>